<dbReference type="EMBL" id="KB707266">
    <property type="protein sequence ID" value="EMR63137.1"/>
    <property type="molecule type" value="Genomic_DNA"/>
</dbReference>
<name>M7SG81_EUTLA</name>
<dbReference type="Pfam" id="PF01370">
    <property type="entry name" value="Epimerase"/>
    <property type="match status" value="1"/>
</dbReference>
<dbReference type="InterPro" id="IPR001509">
    <property type="entry name" value="Epimerase_deHydtase"/>
</dbReference>
<dbReference type="PANTHER" id="PTHR48079">
    <property type="entry name" value="PROTEIN YEEZ"/>
    <property type="match status" value="1"/>
</dbReference>
<dbReference type="KEGG" id="ela:UCREL1_9921"/>
<dbReference type="InterPro" id="IPR036291">
    <property type="entry name" value="NAD(P)-bd_dom_sf"/>
</dbReference>
<sequence>MNTHTNTYLVTQKTPYLMRVLILGGTGFVGRTIALEALARGHHVTTFNRGSKAALEGTVPITGDRLAPNGSGYANLAGLSFDAVIDTWSGDPSAVSSAVTALRGRVAHHYTNISSISVHDPPSPSPSNTLFNEDTPLYDVDKPGAETASPYAFVKRGGEIAAVEGTAAAADGNNVAVLIVRPGVILGPHERLKNGARLPWWLRRLRRGGPTLAPCPRDLALQFVDVRDVAAFVIGGAERRLGGAFIVNGDVETTGITMECFLESVNAVTGSHSELRWMEPEAVLEAGVSPWVELPLWVPELEKRRADLYDWDVSRAIKERFKPRPVMETIRDTWKWMEDGGPEADGPGDPLAEPVIGLDPEKEARLLRLVGVFEYSARYAAG</sequence>
<proteinExistence type="predicted"/>
<accession>M7SG81</accession>
<dbReference type="OrthoDB" id="419598at2759"/>
<dbReference type="Gene3D" id="3.40.50.720">
    <property type="entry name" value="NAD(P)-binding Rossmann-like Domain"/>
    <property type="match status" value="1"/>
</dbReference>
<dbReference type="PANTHER" id="PTHR48079:SF6">
    <property type="entry name" value="NAD(P)-BINDING DOMAIN-CONTAINING PROTEIN-RELATED"/>
    <property type="match status" value="1"/>
</dbReference>
<dbReference type="STRING" id="1287681.M7SG81"/>
<dbReference type="eggNOG" id="ENOG502QPZ0">
    <property type="taxonomic scope" value="Eukaryota"/>
</dbReference>
<dbReference type="InterPro" id="IPR051783">
    <property type="entry name" value="NAD(P)-dependent_oxidoreduct"/>
</dbReference>
<feature type="domain" description="NAD-dependent epimerase/dehydratase" evidence="1">
    <location>
        <begin position="20"/>
        <end position="233"/>
    </location>
</feature>
<dbReference type="HOGENOM" id="CLU_061176_0_0_1"/>
<organism evidence="2 3">
    <name type="scientific">Eutypa lata (strain UCR-EL1)</name>
    <name type="common">Grapevine dieback disease fungus</name>
    <name type="synonym">Eutypa armeniacae</name>
    <dbReference type="NCBI Taxonomy" id="1287681"/>
    <lineage>
        <taxon>Eukaryota</taxon>
        <taxon>Fungi</taxon>
        <taxon>Dikarya</taxon>
        <taxon>Ascomycota</taxon>
        <taxon>Pezizomycotina</taxon>
        <taxon>Sordariomycetes</taxon>
        <taxon>Xylariomycetidae</taxon>
        <taxon>Xylariales</taxon>
        <taxon>Diatrypaceae</taxon>
        <taxon>Eutypa</taxon>
    </lineage>
</organism>
<evidence type="ECO:0000259" key="1">
    <source>
        <dbReference type="Pfam" id="PF01370"/>
    </source>
</evidence>
<reference evidence="3" key="1">
    <citation type="journal article" date="2013" name="Genome Announc.">
        <title>Draft genome sequence of the grapevine dieback fungus Eutypa lata UCR-EL1.</title>
        <authorList>
            <person name="Blanco-Ulate B."/>
            <person name="Rolshausen P.E."/>
            <person name="Cantu D."/>
        </authorList>
    </citation>
    <scope>NUCLEOTIDE SEQUENCE [LARGE SCALE GENOMIC DNA]</scope>
    <source>
        <strain evidence="3">UCR-EL1</strain>
    </source>
</reference>
<dbReference type="Proteomes" id="UP000012174">
    <property type="component" value="Unassembled WGS sequence"/>
</dbReference>
<evidence type="ECO:0000313" key="2">
    <source>
        <dbReference type="EMBL" id="EMR63137.1"/>
    </source>
</evidence>
<dbReference type="AlphaFoldDB" id="M7SG81"/>
<gene>
    <name evidence="2" type="ORF">UCREL1_9921</name>
</gene>
<dbReference type="OMA" id="FNRGTNK"/>
<dbReference type="GO" id="GO:0005737">
    <property type="term" value="C:cytoplasm"/>
    <property type="evidence" value="ECO:0007669"/>
    <property type="project" value="TreeGrafter"/>
</dbReference>
<protein>
    <submittedName>
        <fullName evidence="2">Putative reductase protein</fullName>
    </submittedName>
</protein>
<dbReference type="SUPFAM" id="SSF51735">
    <property type="entry name" value="NAD(P)-binding Rossmann-fold domains"/>
    <property type="match status" value="1"/>
</dbReference>
<dbReference type="GO" id="GO:0004029">
    <property type="term" value="F:aldehyde dehydrogenase (NAD+) activity"/>
    <property type="evidence" value="ECO:0007669"/>
    <property type="project" value="TreeGrafter"/>
</dbReference>
<evidence type="ECO:0000313" key="3">
    <source>
        <dbReference type="Proteomes" id="UP000012174"/>
    </source>
</evidence>
<keyword evidence="3" id="KW-1185">Reference proteome</keyword>